<dbReference type="Pfam" id="PF25583">
    <property type="entry name" value="WCX"/>
    <property type="match status" value="1"/>
</dbReference>
<keyword evidence="1" id="KW-0805">Transcription regulation</keyword>
<sequence length="301" mass="34442">MLDGMHEHDKIAQRLGMLLTRLYSGEKLHLSDLATEYNVTVRTLQRDFNQRLSYLPIEHRNQQYWLDPGFLNHKNDGKVRKLAEQLGITDLFPHASEHRLGQLLDRGNPSLFAIKGFDVQSTDSLSHQLPVLEQALTQHLQCWLITKDQRKQLFSPYQLVNYKGTWHLVGVSEGRLQAYPLSSIALVELSQQTFTRDALIQRQIDTDPTLWRSGMIEVLLKASASIAINFQHRPLLPEQEIVKTLDDGALLLSSRVLDANQILPVIKSWMPELTVISPGFIHEQIVRDLRHLLTLMSQAPP</sequence>
<dbReference type="Proteomes" id="UP000886939">
    <property type="component" value="Unassembled WGS sequence"/>
</dbReference>
<evidence type="ECO:0000313" key="4">
    <source>
        <dbReference type="EMBL" id="GJA43505.1"/>
    </source>
</evidence>
<evidence type="ECO:0000313" key="5">
    <source>
        <dbReference type="Proteomes" id="UP000886939"/>
    </source>
</evidence>
<organism evidence="4 5">
    <name type="scientific">Aeromonas caviae</name>
    <name type="common">Aeromonas punctata</name>
    <dbReference type="NCBI Taxonomy" id="648"/>
    <lineage>
        <taxon>Bacteria</taxon>
        <taxon>Pseudomonadati</taxon>
        <taxon>Pseudomonadota</taxon>
        <taxon>Gammaproteobacteria</taxon>
        <taxon>Aeromonadales</taxon>
        <taxon>Aeromonadaceae</taxon>
        <taxon>Aeromonas</taxon>
    </lineage>
</organism>
<reference evidence="4" key="1">
    <citation type="submission" date="2021-07" db="EMBL/GenBank/DDBJ databases">
        <title>Draft genome sequence of carbapenem-resistant Aeromonas spp. in Japan.</title>
        <authorList>
            <person name="Maehana S."/>
            <person name="Suzuki M."/>
            <person name="Kitasato H."/>
        </authorList>
    </citation>
    <scope>NUCLEOTIDE SEQUENCE</scope>
    <source>
        <strain evidence="4">KAM343</strain>
    </source>
</reference>
<comment type="caution">
    <text evidence="4">The sequence shown here is derived from an EMBL/GenBank/DDBJ whole genome shotgun (WGS) entry which is preliminary data.</text>
</comment>
<evidence type="ECO:0000256" key="2">
    <source>
        <dbReference type="ARBA" id="ARBA00023163"/>
    </source>
</evidence>
<gene>
    <name evidence="4" type="ORF">KAM343_43010</name>
</gene>
<proteinExistence type="predicted"/>
<protein>
    <submittedName>
        <fullName evidence="4">Transcriptional regulator</fullName>
    </submittedName>
</protein>
<keyword evidence="2" id="KW-0804">Transcription</keyword>
<feature type="domain" description="WCX" evidence="3">
    <location>
        <begin position="216"/>
        <end position="293"/>
    </location>
</feature>
<evidence type="ECO:0000256" key="1">
    <source>
        <dbReference type="ARBA" id="ARBA00023015"/>
    </source>
</evidence>
<dbReference type="GO" id="GO:0003700">
    <property type="term" value="F:DNA-binding transcription factor activity"/>
    <property type="evidence" value="ECO:0007669"/>
    <property type="project" value="InterPro"/>
</dbReference>
<dbReference type="EMBL" id="BPNI01000183">
    <property type="protein sequence ID" value="GJA43505.1"/>
    <property type="molecule type" value="Genomic_DNA"/>
</dbReference>
<dbReference type="AlphaFoldDB" id="A0AAV4YTX6"/>
<evidence type="ECO:0000259" key="3">
    <source>
        <dbReference type="Pfam" id="PF25583"/>
    </source>
</evidence>
<dbReference type="InterPro" id="IPR057727">
    <property type="entry name" value="WCX_dom"/>
</dbReference>
<dbReference type="GO" id="GO:0043565">
    <property type="term" value="F:sequence-specific DNA binding"/>
    <property type="evidence" value="ECO:0007669"/>
    <property type="project" value="InterPro"/>
</dbReference>
<name>A0AAV4YTX6_AERCA</name>
<dbReference type="PROSITE" id="PS00041">
    <property type="entry name" value="HTH_ARAC_FAMILY_1"/>
    <property type="match status" value="1"/>
</dbReference>
<dbReference type="InterPro" id="IPR018062">
    <property type="entry name" value="HTH_AraC-typ_CS"/>
</dbReference>
<accession>A0AAV4YTX6</accession>